<evidence type="ECO:0000256" key="3">
    <source>
        <dbReference type="ARBA" id="ARBA00020586"/>
    </source>
</evidence>
<dbReference type="EMBL" id="AOPZ01000052">
    <property type="protein sequence ID" value="EPH45535.1"/>
    <property type="molecule type" value="Genomic_DNA"/>
</dbReference>
<accession>S4A4B4</accession>
<protein>
    <recommendedName>
        <fullName evidence="3">Lysine N-acyltransferase MbtK</fullName>
    </recommendedName>
    <alternativeName>
        <fullName evidence="4">Mycobactin synthase protein K</fullName>
    </alternativeName>
</protein>
<dbReference type="Pfam" id="PF13523">
    <property type="entry name" value="Acetyltransf_8"/>
    <property type="match status" value="1"/>
</dbReference>
<dbReference type="SUPFAM" id="SSF55729">
    <property type="entry name" value="Acyl-CoA N-acyltransferases (Nat)"/>
    <property type="match status" value="1"/>
</dbReference>
<feature type="domain" description="Acyltransferase MbtK/IucB-like conserved" evidence="5">
    <location>
        <begin position="16"/>
        <end position="63"/>
    </location>
</feature>
<dbReference type="GO" id="GO:0019290">
    <property type="term" value="P:siderophore biosynthetic process"/>
    <property type="evidence" value="ECO:0007669"/>
    <property type="project" value="InterPro"/>
</dbReference>
<dbReference type="OrthoDB" id="5177616at2"/>
<proteinExistence type="predicted"/>
<evidence type="ECO:0000259" key="5">
    <source>
        <dbReference type="SMART" id="SM01006"/>
    </source>
</evidence>
<name>S4A4B4_9ACTN</name>
<evidence type="ECO:0000256" key="1">
    <source>
        <dbReference type="ARBA" id="ARBA00003818"/>
    </source>
</evidence>
<dbReference type="GO" id="GO:0016410">
    <property type="term" value="F:N-acyltransferase activity"/>
    <property type="evidence" value="ECO:0007669"/>
    <property type="project" value="TreeGrafter"/>
</dbReference>
<evidence type="ECO:0000256" key="2">
    <source>
        <dbReference type="ARBA" id="ARBA00005102"/>
    </source>
</evidence>
<dbReference type="PATRIC" id="fig|1286094.4.peg.1387"/>
<comment type="pathway">
    <text evidence="2">Siderophore biosynthesis; mycobactin biosynthesis.</text>
</comment>
<evidence type="ECO:0000313" key="7">
    <source>
        <dbReference type="Proteomes" id="UP000014629"/>
    </source>
</evidence>
<dbReference type="PANTHER" id="PTHR31438">
    <property type="entry name" value="LYSINE N-ACYLTRANSFERASE C17G9.06C-RELATED"/>
    <property type="match status" value="1"/>
</dbReference>
<dbReference type="UniPathway" id="UPA00011"/>
<dbReference type="Gene3D" id="3.40.630.30">
    <property type="match status" value="1"/>
</dbReference>
<evidence type="ECO:0000313" key="6">
    <source>
        <dbReference type="EMBL" id="EPH45535.1"/>
    </source>
</evidence>
<dbReference type="AlphaFoldDB" id="S4A4B4"/>
<dbReference type="Proteomes" id="UP000014629">
    <property type="component" value="Unassembled WGS sequence"/>
</dbReference>
<gene>
    <name evidence="6" type="ORF">STRAU_1409</name>
</gene>
<keyword evidence="7" id="KW-1185">Reference proteome</keyword>
<dbReference type="InterPro" id="IPR016181">
    <property type="entry name" value="Acyl_CoA_acyltransferase"/>
</dbReference>
<sequence>MSRAAGRRRVGTLALRPLDPLEDAELVHAWLTHPKSAFWLMQGARLVDIEREYMAIAASEHHHAFLGLHDGEPAFLMERYDPRHIELVGLYEPEPGDVGMHLLVAPTDKPVHGFTRAVITTVMEHLFADPRTHRVVVEPDIGNTAVHRLNEAVGFVPEREIDKPEKRALLSFCTREQFEAAGVRHAVAGRTTARTRATAVSGAST</sequence>
<dbReference type="SMART" id="SM01006">
    <property type="entry name" value="AlcB"/>
    <property type="match status" value="1"/>
</dbReference>
<dbReference type="PANTHER" id="PTHR31438:SF1">
    <property type="entry name" value="LYSINE N-ACYLTRANSFERASE C17G9.06C-RELATED"/>
    <property type="match status" value="1"/>
</dbReference>
<dbReference type="RefSeq" id="WP_016639539.1">
    <property type="nucleotide sequence ID" value="NZ_AOPZ01000052.1"/>
</dbReference>
<reference evidence="6 7" key="1">
    <citation type="submission" date="2013-02" db="EMBL/GenBank/DDBJ databases">
        <title>Draft Genome Sequence of Streptomyces aurantiacus, Which Produces Setomimycin.</title>
        <authorList>
            <person name="Gruening B.A."/>
            <person name="Praeg A."/>
            <person name="Erxleben A."/>
            <person name="Guenther S."/>
            <person name="Mueller M."/>
        </authorList>
    </citation>
    <scope>NUCLEOTIDE SEQUENCE [LARGE SCALE GENOMIC DNA]</scope>
    <source>
        <strain evidence="6 7">JA 4570</strain>
    </source>
</reference>
<comment type="function">
    <text evidence="1">Acyltransferase required for the direct transfer of medium- to long-chain fatty acyl moieties from a carrier protein (MbtL) on to the epsilon-amino group of lysine residue in the mycobactin core.</text>
</comment>
<organism evidence="6 7">
    <name type="scientific">Streptomyces aurantiacus JA 4570</name>
    <dbReference type="NCBI Taxonomy" id="1286094"/>
    <lineage>
        <taxon>Bacteria</taxon>
        <taxon>Bacillati</taxon>
        <taxon>Actinomycetota</taxon>
        <taxon>Actinomycetes</taxon>
        <taxon>Kitasatosporales</taxon>
        <taxon>Streptomycetaceae</taxon>
        <taxon>Streptomyces</taxon>
        <taxon>Streptomyces aurantiacus group</taxon>
    </lineage>
</organism>
<comment type="caution">
    <text evidence="6">The sequence shown here is derived from an EMBL/GenBank/DDBJ whole genome shotgun (WGS) entry which is preliminary data.</text>
</comment>
<evidence type="ECO:0000256" key="4">
    <source>
        <dbReference type="ARBA" id="ARBA00031122"/>
    </source>
</evidence>
<dbReference type="InterPro" id="IPR019432">
    <property type="entry name" value="Acyltransferase_MbtK/IucB-like"/>
</dbReference>